<evidence type="ECO:0000256" key="5">
    <source>
        <dbReference type="PIRSR" id="PIRSR615500-1"/>
    </source>
</evidence>
<dbReference type="GO" id="GO:0006508">
    <property type="term" value="P:proteolysis"/>
    <property type="evidence" value="ECO:0007669"/>
    <property type="project" value="UniProtKB-KW"/>
</dbReference>
<dbReference type="PANTHER" id="PTHR43399">
    <property type="entry name" value="SUBTILISIN-RELATED"/>
    <property type="match status" value="1"/>
</dbReference>
<dbReference type="Pfam" id="PF00082">
    <property type="entry name" value="Peptidase_S8"/>
    <property type="match status" value="1"/>
</dbReference>
<proteinExistence type="inferred from homology"/>
<comment type="caution">
    <text evidence="9">The sequence shown here is derived from an EMBL/GenBank/DDBJ whole genome shotgun (WGS) entry which is preliminary data.</text>
</comment>
<dbReference type="SUPFAM" id="SSF52743">
    <property type="entry name" value="Subtilisin-like"/>
    <property type="match status" value="1"/>
</dbReference>
<dbReference type="InterPro" id="IPR051048">
    <property type="entry name" value="Peptidase_S8/S53_subtilisin"/>
</dbReference>
<evidence type="ECO:0000256" key="3">
    <source>
        <dbReference type="ARBA" id="ARBA00022801"/>
    </source>
</evidence>
<dbReference type="PROSITE" id="PS00136">
    <property type="entry name" value="SUBTILASE_ASP"/>
    <property type="match status" value="1"/>
</dbReference>
<feature type="active site" description="Charge relay system" evidence="5 6">
    <location>
        <position position="188"/>
    </location>
</feature>
<organism evidence="9 10">
    <name type="scientific">Candidatus Kuenenbacteria bacterium CG1_02_38_13</name>
    <dbReference type="NCBI Taxonomy" id="1805235"/>
    <lineage>
        <taxon>Bacteria</taxon>
        <taxon>Candidatus Kueneniibacteriota</taxon>
    </lineage>
</organism>
<dbReference type="InterPro" id="IPR028994">
    <property type="entry name" value="Integrin_alpha_N"/>
</dbReference>
<evidence type="ECO:0000256" key="2">
    <source>
        <dbReference type="ARBA" id="ARBA00022670"/>
    </source>
</evidence>
<dbReference type="PRINTS" id="PR00723">
    <property type="entry name" value="SUBTILISIN"/>
</dbReference>
<feature type="domain" description="Peptidase S8/S53" evidence="8">
    <location>
        <begin position="116"/>
        <end position="404"/>
    </location>
</feature>
<dbReference type="InterPro" id="IPR023827">
    <property type="entry name" value="Peptidase_S8_Asp-AS"/>
</dbReference>
<dbReference type="Proteomes" id="UP000182465">
    <property type="component" value="Unassembled WGS sequence"/>
</dbReference>
<comment type="similarity">
    <text evidence="1 6 7">Belongs to the peptidase S8 family.</text>
</comment>
<evidence type="ECO:0000256" key="7">
    <source>
        <dbReference type="RuleBase" id="RU003355"/>
    </source>
</evidence>
<dbReference type="InterPro" id="IPR000209">
    <property type="entry name" value="Peptidase_S8/S53_dom"/>
</dbReference>
<feature type="active site" description="Charge relay system" evidence="5 6">
    <location>
        <position position="124"/>
    </location>
</feature>
<dbReference type="PANTHER" id="PTHR43399:SF4">
    <property type="entry name" value="CELL WALL-ASSOCIATED PROTEASE"/>
    <property type="match status" value="1"/>
</dbReference>
<reference evidence="9 10" key="1">
    <citation type="journal article" date="2016" name="Environ. Microbiol.">
        <title>Genomic resolution of a cold subsurface aquifer community provides metabolic insights for novel microbes adapted to high CO concentrations.</title>
        <authorList>
            <person name="Probst A.J."/>
            <person name="Castelle C.J."/>
            <person name="Singh A."/>
            <person name="Brown C.T."/>
            <person name="Anantharaman K."/>
            <person name="Sharon I."/>
            <person name="Hug L.A."/>
            <person name="Burstein D."/>
            <person name="Emerson J.B."/>
            <person name="Thomas B.C."/>
            <person name="Banfield J.F."/>
        </authorList>
    </citation>
    <scope>NUCLEOTIDE SEQUENCE [LARGE SCALE GENOMIC DNA]</scope>
    <source>
        <strain evidence="9">CG1_02_38_13</strain>
    </source>
</reference>
<sequence length="734" mass="80132">MLKKILLITIVSVLLLIRGSFRNAQKIDAEENILAEHISNEVIIKLKNSDKIYLLKTTYGLHEVIEVNQRNQTIEYIEPNYLYRAAIEPHDPFYTQELHLSSTRANLAWNYTTGSKDYTIAIIDTGVDIDHEDLKNNIWRNVDEIQGNSIDDDGNGFIDDVVGWDFTSENPDPRPKFTNNYSFLGINHGTIVAGIAAAEGNNSIGIVGITWHASIMSLRVLDSSGTGNTFDVARAIDYARENNAHIINLSFVGSGYSATLNKAIEKAHQAGILIIAAAGNEVNEGVNMSDSPQYPVCHDGYNGDNWVIGVASLDNSDKLASFSNYGDCIDVAAPGVGLFSTLYQNENYKKFNRAYGGYWSGTSVSAPQVAGLAVLLKSLKPMLSVFELKDLIISNADNVEHKNFLYQNKLGSGKINILQSVIAARKITPKAELSFDRIITSPDSNGGPHIKIFKADKLETQFFAFEEDKIFGANVATVDISQDEVENIIVSAAKGEKPWVKIFDIYGNQKAKFLAFDENFIGGVKIAAGDVDHDGEDEIVAVPESDYAPIVKIFALTGSLEKEFYAFNKFFTKGLNIAVADINNDKFDEIIITPSHGTSPIIKFFNYAGLIIGQFMANDANFFNGVNIAVGDINGDNQLEIITGNRVGASPEVKIFNVSGVILRRFLAYHENFIGGVNVAAGDINGNGIDDIVTGAGPGGGPHVRIFTADGQVITQFFAYDQKFRGGVAVSVEK</sequence>
<dbReference type="InterPro" id="IPR036852">
    <property type="entry name" value="Peptidase_S8/S53_dom_sf"/>
</dbReference>
<dbReference type="Gene3D" id="2.130.10.130">
    <property type="entry name" value="Integrin alpha, N-terminal"/>
    <property type="match status" value="2"/>
</dbReference>
<keyword evidence="4 6" id="KW-0720">Serine protease</keyword>
<dbReference type="CDD" id="cd07473">
    <property type="entry name" value="Peptidases_S8_Subtilisin_like"/>
    <property type="match status" value="1"/>
</dbReference>
<dbReference type="GO" id="GO:0004252">
    <property type="term" value="F:serine-type endopeptidase activity"/>
    <property type="evidence" value="ECO:0007669"/>
    <property type="project" value="UniProtKB-UniRule"/>
</dbReference>
<evidence type="ECO:0000256" key="6">
    <source>
        <dbReference type="PROSITE-ProRule" id="PRU01240"/>
    </source>
</evidence>
<evidence type="ECO:0000313" key="10">
    <source>
        <dbReference type="Proteomes" id="UP000182465"/>
    </source>
</evidence>
<evidence type="ECO:0000313" key="9">
    <source>
        <dbReference type="EMBL" id="OIO15957.1"/>
    </source>
</evidence>
<dbReference type="PROSITE" id="PS00138">
    <property type="entry name" value="SUBTILASE_SER"/>
    <property type="match status" value="1"/>
</dbReference>
<dbReference type="InterPro" id="IPR034204">
    <property type="entry name" value="PfSUB1-like_cat_dom"/>
</dbReference>
<dbReference type="InterPro" id="IPR023828">
    <property type="entry name" value="Peptidase_S8_Ser-AS"/>
</dbReference>
<gene>
    <name evidence="9" type="ORF">AUJ29_03250</name>
</gene>
<dbReference type="Gene3D" id="3.40.50.200">
    <property type="entry name" value="Peptidase S8/S53 domain"/>
    <property type="match status" value="1"/>
</dbReference>
<keyword evidence="2 6" id="KW-0645">Protease</keyword>
<dbReference type="AlphaFoldDB" id="A0A1J4TZC6"/>
<protein>
    <recommendedName>
        <fullName evidence="8">Peptidase S8/S53 domain-containing protein</fullName>
    </recommendedName>
</protein>
<dbReference type="EMBL" id="MNVB01000070">
    <property type="protein sequence ID" value="OIO15957.1"/>
    <property type="molecule type" value="Genomic_DNA"/>
</dbReference>
<evidence type="ECO:0000256" key="1">
    <source>
        <dbReference type="ARBA" id="ARBA00011073"/>
    </source>
</evidence>
<keyword evidence="3 6" id="KW-0378">Hydrolase</keyword>
<dbReference type="PROSITE" id="PS00137">
    <property type="entry name" value="SUBTILASE_HIS"/>
    <property type="match status" value="1"/>
</dbReference>
<accession>A0A1J4TZC6</accession>
<dbReference type="InterPro" id="IPR015500">
    <property type="entry name" value="Peptidase_S8_subtilisin-rel"/>
</dbReference>
<dbReference type="InterPro" id="IPR022398">
    <property type="entry name" value="Peptidase_S8_His-AS"/>
</dbReference>
<dbReference type="SUPFAM" id="SSF69318">
    <property type="entry name" value="Integrin alpha N-terminal domain"/>
    <property type="match status" value="1"/>
</dbReference>
<dbReference type="PROSITE" id="PS51892">
    <property type="entry name" value="SUBTILASE"/>
    <property type="match status" value="1"/>
</dbReference>
<name>A0A1J4TZC6_9BACT</name>
<evidence type="ECO:0000259" key="8">
    <source>
        <dbReference type="Pfam" id="PF00082"/>
    </source>
</evidence>
<evidence type="ECO:0000256" key="4">
    <source>
        <dbReference type="ARBA" id="ARBA00022825"/>
    </source>
</evidence>
<feature type="active site" description="Charge relay system" evidence="5 6">
    <location>
        <position position="363"/>
    </location>
</feature>